<keyword evidence="2" id="KW-1185">Reference proteome</keyword>
<comment type="caution">
    <text evidence="1">The sequence shown here is derived from an EMBL/GenBank/DDBJ whole genome shotgun (WGS) entry which is preliminary data.</text>
</comment>
<organism evidence="1 2">
    <name type="scientific">Corchorus olitorius</name>
    <dbReference type="NCBI Taxonomy" id="93759"/>
    <lineage>
        <taxon>Eukaryota</taxon>
        <taxon>Viridiplantae</taxon>
        <taxon>Streptophyta</taxon>
        <taxon>Embryophyta</taxon>
        <taxon>Tracheophyta</taxon>
        <taxon>Spermatophyta</taxon>
        <taxon>Magnoliopsida</taxon>
        <taxon>eudicotyledons</taxon>
        <taxon>Gunneridae</taxon>
        <taxon>Pentapetalae</taxon>
        <taxon>rosids</taxon>
        <taxon>malvids</taxon>
        <taxon>Malvales</taxon>
        <taxon>Malvaceae</taxon>
        <taxon>Grewioideae</taxon>
        <taxon>Apeibeae</taxon>
        <taxon>Corchorus</taxon>
    </lineage>
</organism>
<accession>A0A1R3KM03</accession>
<reference evidence="2" key="1">
    <citation type="submission" date="2013-09" db="EMBL/GenBank/DDBJ databases">
        <title>Corchorus olitorius genome sequencing.</title>
        <authorList>
            <person name="Alam M."/>
            <person name="Haque M.S."/>
            <person name="Islam M.S."/>
            <person name="Emdad E.M."/>
            <person name="Islam M.M."/>
            <person name="Ahmed B."/>
            <person name="Halim A."/>
            <person name="Hossen Q.M.M."/>
            <person name="Hossain M.Z."/>
            <person name="Ahmed R."/>
            <person name="Khan M.M."/>
            <person name="Islam R."/>
            <person name="Rashid M.M."/>
            <person name="Khan S.A."/>
            <person name="Rahman M.S."/>
            <person name="Alam M."/>
            <person name="Yahiya A.S."/>
            <person name="Khan M.S."/>
            <person name="Azam M.S."/>
            <person name="Haque T."/>
            <person name="Lashkar M.Z.H."/>
            <person name="Akhand A.I."/>
            <person name="Morshed G."/>
            <person name="Roy S."/>
            <person name="Uddin K.S."/>
            <person name="Rabeya T."/>
            <person name="Hossain A.S."/>
            <person name="Chowdhury A."/>
            <person name="Snigdha A.R."/>
            <person name="Mortoza M.S."/>
            <person name="Matin S.A."/>
            <person name="Hoque S.M.E."/>
            <person name="Islam M.K."/>
            <person name="Roy D.K."/>
            <person name="Haider R."/>
            <person name="Moosa M.M."/>
            <person name="Elias S.M."/>
            <person name="Hasan A.M."/>
            <person name="Jahan S."/>
            <person name="Shafiuddin M."/>
            <person name="Mahmood N."/>
            <person name="Shommy N.S."/>
        </authorList>
    </citation>
    <scope>NUCLEOTIDE SEQUENCE [LARGE SCALE GENOMIC DNA]</scope>
    <source>
        <strain evidence="2">cv. O-4</strain>
    </source>
</reference>
<protein>
    <submittedName>
        <fullName evidence="1">Uncharacterized protein</fullName>
    </submittedName>
</protein>
<dbReference type="Proteomes" id="UP000187203">
    <property type="component" value="Unassembled WGS sequence"/>
</dbReference>
<dbReference type="AlphaFoldDB" id="A0A1R3KM03"/>
<name>A0A1R3KM03_9ROSI</name>
<gene>
    <name evidence="1" type="ORF">COLO4_06762</name>
</gene>
<evidence type="ECO:0000313" key="2">
    <source>
        <dbReference type="Proteomes" id="UP000187203"/>
    </source>
</evidence>
<dbReference type="EMBL" id="AWUE01012887">
    <property type="protein sequence ID" value="OMP08116.1"/>
    <property type="molecule type" value="Genomic_DNA"/>
</dbReference>
<sequence length="91" mass="9983">MGVFSEENGEFERDMSLREKCVEGEGVGGELIIRAVCVEKKKKSQGCVGWCVEAMENGGAFRGSCERKIIRDQGVREEMGRICGCCVMRGG</sequence>
<proteinExistence type="predicted"/>
<evidence type="ECO:0000313" key="1">
    <source>
        <dbReference type="EMBL" id="OMP08116.1"/>
    </source>
</evidence>